<keyword evidence="1" id="KW-0378">Hydrolase</keyword>
<evidence type="ECO:0000313" key="2">
    <source>
        <dbReference type="Proteomes" id="UP001281147"/>
    </source>
</evidence>
<name>A0ACC3NP40_9PEZI</name>
<keyword evidence="1" id="KW-0540">Nuclease</keyword>
<dbReference type="Proteomes" id="UP001281147">
    <property type="component" value="Unassembled WGS sequence"/>
</dbReference>
<protein>
    <submittedName>
        <fullName evidence="1">DNA replication endonuclease-helicase Dna2</fullName>
        <ecNumber evidence="1">3.6.4.12</ecNumber>
    </submittedName>
</protein>
<sequence length="1830" mass="200194">MSSRTKSFFDQNQKDKPRPGQWHRPSNKAPLNETNGNLLPPKPPIPATSQAKSKLKSFQFVAGHPNEPQQDVADKENETEARAEGQTASSQGTVTGDHEPLEKAVSSGNGKDQRSTDTAQLPHAHTFPCTPGTRLPLEDLIGNCDDNDRRVQPSDPTPEEHIGWIPNSSSNLLTPSRKRKRARSSSPSCPNTSSQRQEASLFFPGTAGPGDKRTPEADPVADLWQRYATGKQADEPSNLPDLGQLIFQLSPRKLETPAKSAGLRRWASTGNDWPTSKSKRRRTNGKPSTSLWQDRQVEESGGKSKVAAMVEKLQESLASQRIEQPQSKPAARVDGPSSSSPLPDAGATESLGGASATSPLQARQRLPTARMEQPCAAKDVPKPVSGAGHRAVAGIVDNTGSHHEPEPTPKPAAPPPDFVAFAPLQLQLQNKPLPAYRRPRMSRTPSTGVHYPQRTTPPAPAPVPAQPLPADSENFDEFGDDLELSAEDLDELMIQPPPLHERPLHQIPPHPNPPPQHTMSLEAERDAATDANRLGEHAVRPISTDDIDVLANEFNDDDDDDEFGCDDLDEASMAQAEMSATQAFRASLSNSNIPNISPRKRSPRKSSSPSKGRSPKKASQLKSSSNPSKPLKFLQRCVVKQVVESEYTNAKGRRCPEKVILGEDERTSRCTAISIRDSWVATSIARGNIIHVARLRQSEPIVAPSTPPGQLTIFDAEDSPLLIVHPDHMLSATTIADSFDCIRKAVLQDRIKATSEAHKALVYGKILHEIFQQALLANRWDEAFLAELVERTVQSHVEGLWELGMSDTNLAVEEVRAKMAELASWARIFVAKNPSEVALVDDRHDEKIWMSISKLIAVEEHIWSPRFGLKGNIDATVEASFLDHTKEASKKLIVPFEVKTGKTTQSAEHRAQTALYTLLMSDRYDVSVKAGMLYYLESSTISRIAPPTIEIRQMIQQRNRLAAYIHRARNPAKTQEDRVPPPQTQEIEESGLPGLLKNPFRCGRCYAQQSCFSYHALVEGGSAQTAGMVDDGKKNHASVWQEAVGHLQLSSKDKAHAQTLKQWFAQWDRLLTFEESDVSKLRKELWTMDSTEREAVGRCFGNLVISQDLNSTASTITSTVVDGVEGSGGKINRFAYVFVRSNTSAGKSFTDGSQLTVGEPVVVSSESGQWALATGYIIAVTKHDITVAVDRKLGNARQRHAEFDDARNQAFRGIMTVGEERARSSSPSKPELLCRLDKDEFSNGLAMVRNNLVTLMSSHPIHTKLRNQLIFSTKPLFTASSPIPSLQPSQLGEMNEDQVAAVSKVRNAQDYALILGMPGTGKTTTIAHIIQALLAEQRTILLTSYTHTAVDNILLKIRDIAPPNSILRLGTPSKINRKVQEFCQLAATLRTTIDEIETAYMGCQIVATTCMGTNHAIFNRRAFDVCIVDEASQITLPTSLGPLLHARKFVLVGDHYQLPPLVQNKAALEGGLDISLFRQLSEEHPEAVATLGKQYRMCADIMSLSNVLIYDGQLRCGNEAVAQRKLQNVDLSALDASHNMPSSCGQALMSGKCWLTDLLRPERKVAFANTDLSGKAAMETLTSGKNITNQYEAALAATLVSGLLAIGVPGKEIGVMTLYRSQLALIRRVFKTAGITGEVEIDSADRFQGRDKECIILSMVRFNEPGIVGDLLKDWRRVNVALTRAKSKLIVLGSRRTLRNNELLARFLTLVDGNGWALDIPRDADLSHSFGSTLQAASDVTAQDSPSRAKKLSGLSSKKVAARKSPQKATLSASARVLKESTSAANRSPSKKAAIKKPGKVISGRGSPGLSKFTQEATFEIFEDLNGDNF</sequence>
<evidence type="ECO:0000313" key="1">
    <source>
        <dbReference type="EMBL" id="KAK3720452.1"/>
    </source>
</evidence>
<dbReference type="EMBL" id="JAUTXU010000022">
    <property type="protein sequence ID" value="KAK3720452.1"/>
    <property type="molecule type" value="Genomic_DNA"/>
</dbReference>
<accession>A0ACC3NP40</accession>
<reference evidence="1" key="1">
    <citation type="submission" date="2023-07" db="EMBL/GenBank/DDBJ databases">
        <title>Black Yeasts Isolated from many extreme environments.</title>
        <authorList>
            <person name="Coleine C."/>
            <person name="Stajich J.E."/>
            <person name="Selbmann L."/>
        </authorList>
    </citation>
    <scope>NUCLEOTIDE SEQUENCE</scope>
    <source>
        <strain evidence="1">CCFEE 5714</strain>
    </source>
</reference>
<gene>
    <name evidence="1" type="primary">dna2_1</name>
    <name evidence="1" type="ORF">LTR37_003865</name>
</gene>
<proteinExistence type="predicted"/>
<keyword evidence="2" id="KW-1185">Reference proteome</keyword>
<organism evidence="1 2">
    <name type="scientific">Vermiconidia calcicola</name>
    <dbReference type="NCBI Taxonomy" id="1690605"/>
    <lineage>
        <taxon>Eukaryota</taxon>
        <taxon>Fungi</taxon>
        <taxon>Dikarya</taxon>
        <taxon>Ascomycota</taxon>
        <taxon>Pezizomycotina</taxon>
        <taxon>Dothideomycetes</taxon>
        <taxon>Dothideomycetidae</taxon>
        <taxon>Mycosphaerellales</taxon>
        <taxon>Extremaceae</taxon>
        <taxon>Vermiconidia</taxon>
    </lineage>
</organism>
<dbReference type="EC" id="3.6.4.12" evidence="1"/>
<comment type="caution">
    <text evidence="1">The sequence shown here is derived from an EMBL/GenBank/DDBJ whole genome shotgun (WGS) entry which is preliminary data.</text>
</comment>
<keyword evidence="1" id="KW-0255">Endonuclease</keyword>